<dbReference type="EMBL" id="JACIDV010000011">
    <property type="protein sequence ID" value="MBB3947532.1"/>
    <property type="molecule type" value="Genomic_DNA"/>
</dbReference>
<dbReference type="RefSeq" id="WP_234911003.1">
    <property type="nucleotide sequence ID" value="NZ_JACIDV010000011.1"/>
</dbReference>
<comment type="caution">
    <text evidence="1">The sequence shown here is derived from an EMBL/GenBank/DDBJ whole genome shotgun (WGS) entry which is preliminary data.</text>
</comment>
<name>A0A7W6C892_9HYPH</name>
<reference evidence="1 2" key="1">
    <citation type="submission" date="2020-08" db="EMBL/GenBank/DDBJ databases">
        <title>Genomic Encyclopedia of Type Strains, Phase IV (KMG-IV): sequencing the most valuable type-strain genomes for metagenomic binning, comparative biology and taxonomic classification.</title>
        <authorList>
            <person name="Goeker M."/>
        </authorList>
    </citation>
    <scope>NUCLEOTIDE SEQUENCE [LARGE SCALE GENOMIC DNA]</scope>
    <source>
        <strain evidence="1 2">DSM 26438</strain>
    </source>
</reference>
<sequence length="88" mass="10100">MDHDGGFEELYGEWDPRLYHAAMADDDRHFAVLVGGPRWDDPYTIILTRDTEKQTFSRSDVRRELRDIRVLPSSTDGGLPSYVTISLT</sequence>
<dbReference type="Proteomes" id="UP000565286">
    <property type="component" value="Unassembled WGS sequence"/>
</dbReference>
<gene>
    <name evidence="1" type="ORF">GGQ73_003500</name>
</gene>
<organism evidence="1 2">
    <name type="scientific">Rhizobium skierniewicense</name>
    <dbReference type="NCBI Taxonomy" id="984260"/>
    <lineage>
        <taxon>Bacteria</taxon>
        <taxon>Pseudomonadati</taxon>
        <taxon>Pseudomonadota</taxon>
        <taxon>Alphaproteobacteria</taxon>
        <taxon>Hyphomicrobiales</taxon>
        <taxon>Rhizobiaceae</taxon>
        <taxon>Rhizobium/Agrobacterium group</taxon>
        <taxon>Rhizobium</taxon>
    </lineage>
</organism>
<keyword evidence="2" id="KW-1185">Reference proteome</keyword>
<proteinExistence type="predicted"/>
<protein>
    <submittedName>
        <fullName evidence="1">Uncharacterized protein</fullName>
    </submittedName>
</protein>
<dbReference type="AlphaFoldDB" id="A0A7W6C892"/>
<evidence type="ECO:0000313" key="2">
    <source>
        <dbReference type="Proteomes" id="UP000565286"/>
    </source>
</evidence>
<accession>A0A7W6C892</accession>
<evidence type="ECO:0000313" key="1">
    <source>
        <dbReference type="EMBL" id="MBB3947532.1"/>
    </source>
</evidence>